<dbReference type="GO" id="GO:0046872">
    <property type="term" value="F:metal ion binding"/>
    <property type="evidence" value="ECO:0007669"/>
    <property type="project" value="UniProtKB-KW"/>
</dbReference>
<dbReference type="PANTHER" id="PTHR47990">
    <property type="entry name" value="2-OXOGLUTARATE (2OG) AND FE(II)-DEPENDENT OXYGENASE SUPERFAMILY PROTEIN-RELATED"/>
    <property type="match status" value="1"/>
</dbReference>
<dbReference type="Proteomes" id="UP000094236">
    <property type="component" value="Unassembled WGS sequence"/>
</dbReference>
<dbReference type="InterPro" id="IPR027443">
    <property type="entry name" value="IPNS-like_sf"/>
</dbReference>
<dbReference type="SUPFAM" id="SSF51197">
    <property type="entry name" value="Clavaminate synthase-like"/>
    <property type="match status" value="1"/>
</dbReference>
<dbReference type="GO" id="GO:0016491">
    <property type="term" value="F:oxidoreductase activity"/>
    <property type="evidence" value="ECO:0007669"/>
    <property type="project" value="UniProtKB-KW"/>
</dbReference>
<keyword evidence="1" id="KW-0479">Metal-binding</keyword>
<dbReference type="GO" id="GO:0044283">
    <property type="term" value="P:small molecule biosynthetic process"/>
    <property type="evidence" value="ECO:0007669"/>
    <property type="project" value="UniProtKB-ARBA"/>
</dbReference>
<keyword evidence="1" id="KW-0560">Oxidoreductase</keyword>
<dbReference type="Pfam" id="PF14226">
    <property type="entry name" value="DIOX_N"/>
    <property type="match status" value="1"/>
</dbReference>
<dbReference type="Gene3D" id="2.60.120.330">
    <property type="entry name" value="B-lactam Antibiotic, Isopenicillin N Synthase, Chain"/>
    <property type="match status" value="1"/>
</dbReference>
<organism evidence="3 4">
    <name type="scientific">Pachysolen tannophilus NRRL Y-2460</name>
    <dbReference type="NCBI Taxonomy" id="669874"/>
    <lineage>
        <taxon>Eukaryota</taxon>
        <taxon>Fungi</taxon>
        <taxon>Dikarya</taxon>
        <taxon>Ascomycota</taxon>
        <taxon>Saccharomycotina</taxon>
        <taxon>Pichiomycetes</taxon>
        <taxon>Pachysolenaceae</taxon>
        <taxon>Pachysolen</taxon>
    </lineage>
</organism>
<sequence>MSIPRIDLSNFDENYEKIKIEIIDAAKNAGFFMIYNQDSPSLETISDMFEYSKKFFDLPLKNKQDIPFIKLKNTGYEYFSQLRPSTLTVDQKESIQLQLHRQNENWPLNDNLQPDWSIKVAAFIEQCQELSMKLLRIFAEELKFPSNFFTERHDITKDTAQSTLRLLHYFKHDDGDDNDKSNLWRAGAHTDFDVLTLLFQESTSISDVEPGYNGLEVCPGRETFTTFGIGDKWTKVPAKLGDIVINIGDMLMSWSDDQFKSNFHRVRIPNSNEIQQDRYSIAWFNQANTDVLIQGPLKKYPKTTGKNFIEDAMKRNYSLIKSKEEEEKKNF</sequence>
<dbReference type="EMBL" id="KV454015">
    <property type="protein sequence ID" value="ODV94630.1"/>
    <property type="molecule type" value="Genomic_DNA"/>
</dbReference>
<dbReference type="OrthoDB" id="288590at2759"/>
<evidence type="ECO:0000313" key="4">
    <source>
        <dbReference type="Proteomes" id="UP000094236"/>
    </source>
</evidence>
<keyword evidence="4" id="KW-1185">Reference proteome</keyword>
<proteinExistence type="inferred from homology"/>
<name>A0A1E4TSB4_PACTA</name>
<dbReference type="InterPro" id="IPR005123">
    <property type="entry name" value="Oxoglu/Fe-dep_dioxygenase_dom"/>
</dbReference>
<protein>
    <recommendedName>
        <fullName evidence="2">Fe2OG dioxygenase domain-containing protein</fullName>
    </recommendedName>
</protein>
<reference evidence="4" key="1">
    <citation type="submission" date="2016-05" db="EMBL/GenBank/DDBJ databases">
        <title>Comparative genomics of biotechnologically important yeasts.</title>
        <authorList>
            <consortium name="DOE Joint Genome Institute"/>
            <person name="Riley R."/>
            <person name="Haridas S."/>
            <person name="Wolfe K.H."/>
            <person name="Lopes M.R."/>
            <person name="Hittinger C.T."/>
            <person name="Goker M."/>
            <person name="Salamov A."/>
            <person name="Wisecaver J."/>
            <person name="Long T.M."/>
            <person name="Aerts A.L."/>
            <person name="Barry K."/>
            <person name="Choi C."/>
            <person name="Clum A."/>
            <person name="Coughlan A.Y."/>
            <person name="Deshpande S."/>
            <person name="Douglass A.P."/>
            <person name="Hanson S.J."/>
            <person name="Klenk H.-P."/>
            <person name="Labutti K."/>
            <person name="Lapidus A."/>
            <person name="Lindquist E."/>
            <person name="Lipzen A."/>
            <person name="Meier-Kolthoff J.P."/>
            <person name="Ohm R.A."/>
            <person name="Otillar R.P."/>
            <person name="Pangilinan J."/>
            <person name="Peng Y."/>
            <person name="Rokas A."/>
            <person name="Rosa C.A."/>
            <person name="Scheuner C."/>
            <person name="Sibirny A.A."/>
            <person name="Slot J.C."/>
            <person name="Stielow J.B."/>
            <person name="Sun H."/>
            <person name="Kurtzman C.P."/>
            <person name="Blackwell M."/>
            <person name="Grigoriev I.V."/>
            <person name="Jeffries T.W."/>
        </authorList>
    </citation>
    <scope>NUCLEOTIDE SEQUENCE [LARGE SCALE GENOMIC DNA]</scope>
    <source>
        <strain evidence="4">NRRL Y-2460</strain>
    </source>
</reference>
<feature type="domain" description="Fe2OG dioxygenase" evidence="2">
    <location>
        <begin position="159"/>
        <end position="287"/>
    </location>
</feature>
<dbReference type="InterPro" id="IPR044861">
    <property type="entry name" value="IPNS-like_FE2OG_OXY"/>
</dbReference>
<dbReference type="Pfam" id="PF03171">
    <property type="entry name" value="2OG-FeII_Oxy"/>
    <property type="match status" value="1"/>
</dbReference>
<dbReference type="InterPro" id="IPR050231">
    <property type="entry name" value="Iron_ascorbate_oxido_reductase"/>
</dbReference>
<dbReference type="AlphaFoldDB" id="A0A1E4TSB4"/>
<dbReference type="InterPro" id="IPR026992">
    <property type="entry name" value="DIOX_N"/>
</dbReference>
<evidence type="ECO:0000256" key="1">
    <source>
        <dbReference type="RuleBase" id="RU003682"/>
    </source>
</evidence>
<comment type="similarity">
    <text evidence="1">Belongs to the iron/ascorbate-dependent oxidoreductase family.</text>
</comment>
<gene>
    <name evidence="3" type="ORF">PACTADRAFT_50497</name>
</gene>
<dbReference type="PROSITE" id="PS51471">
    <property type="entry name" value="FE2OG_OXY"/>
    <property type="match status" value="1"/>
</dbReference>
<evidence type="ECO:0000259" key="2">
    <source>
        <dbReference type="PROSITE" id="PS51471"/>
    </source>
</evidence>
<evidence type="ECO:0000313" key="3">
    <source>
        <dbReference type="EMBL" id="ODV94630.1"/>
    </source>
</evidence>
<dbReference type="STRING" id="669874.A0A1E4TSB4"/>
<keyword evidence="1" id="KW-0408">Iron</keyword>
<accession>A0A1E4TSB4</accession>